<reference evidence="2" key="1">
    <citation type="submission" date="2020-10" db="EMBL/GenBank/DDBJ databases">
        <authorList>
            <person name="Gilroy R."/>
        </authorList>
    </citation>
    <scope>NUCLEOTIDE SEQUENCE</scope>
    <source>
        <strain evidence="2">17213</strain>
    </source>
</reference>
<evidence type="ECO:0000256" key="1">
    <source>
        <dbReference type="SAM" id="MobiDB-lite"/>
    </source>
</evidence>
<proteinExistence type="predicted"/>
<gene>
    <name evidence="2" type="ORF">IAB19_10625</name>
</gene>
<protein>
    <submittedName>
        <fullName evidence="2">Uncharacterized protein</fullName>
    </submittedName>
</protein>
<name>A0A9D9DE65_9GAMM</name>
<dbReference type="EMBL" id="JADINH010000213">
    <property type="protein sequence ID" value="MBO8416823.1"/>
    <property type="molecule type" value="Genomic_DNA"/>
</dbReference>
<dbReference type="Proteomes" id="UP000823631">
    <property type="component" value="Unassembled WGS sequence"/>
</dbReference>
<sequence>MAIENLEIKTQSRSAVSEDGRAGTKSESTAPRIVLNQNATAAYTQLIKSKQDELPENAALSLNKLTSALSQAPAFAPADEIPPEGSSKGTYTQLSVQLIERDEKLKEQVAQNLSSGRQLVRQRDAAAEFERNVENLPPPLQESQAGGRALAKFICEDLACLTDPNNLGAGLERGLSVNDVYVPEDKLSPRARAAASDVLTASLAYIKSNQPQVLSELEAAAAAKAAQAAAASAAA</sequence>
<organism evidence="2 3">
    <name type="scientific">Candidatus Avisuccinivibrio stercorigallinarum</name>
    <dbReference type="NCBI Taxonomy" id="2840704"/>
    <lineage>
        <taxon>Bacteria</taxon>
        <taxon>Pseudomonadati</taxon>
        <taxon>Pseudomonadota</taxon>
        <taxon>Gammaproteobacteria</taxon>
        <taxon>Aeromonadales</taxon>
        <taxon>Succinivibrionaceae</taxon>
        <taxon>Succinivibrionaceae incertae sedis</taxon>
        <taxon>Candidatus Avisuccinivibrio</taxon>
    </lineage>
</organism>
<reference evidence="2" key="2">
    <citation type="journal article" date="2021" name="PeerJ">
        <title>Extensive microbial diversity within the chicken gut microbiome revealed by metagenomics and culture.</title>
        <authorList>
            <person name="Gilroy R."/>
            <person name="Ravi A."/>
            <person name="Getino M."/>
            <person name="Pursley I."/>
            <person name="Horton D.L."/>
            <person name="Alikhan N.F."/>
            <person name="Baker D."/>
            <person name="Gharbi K."/>
            <person name="Hall N."/>
            <person name="Watson M."/>
            <person name="Adriaenssens E.M."/>
            <person name="Foster-Nyarko E."/>
            <person name="Jarju S."/>
            <person name="Secka A."/>
            <person name="Antonio M."/>
            <person name="Oren A."/>
            <person name="Chaudhuri R.R."/>
            <person name="La Ragione R."/>
            <person name="Hildebrand F."/>
            <person name="Pallen M.J."/>
        </authorList>
    </citation>
    <scope>NUCLEOTIDE SEQUENCE</scope>
    <source>
        <strain evidence="2">17213</strain>
    </source>
</reference>
<dbReference type="AlphaFoldDB" id="A0A9D9DE65"/>
<evidence type="ECO:0000313" key="2">
    <source>
        <dbReference type="EMBL" id="MBO8416823.1"/>
    </source>
</evidence>
<accession>A0A9D9DE65</accession>
<feature type="non-terminal residue" evidence="2">
    <location>
        <position position="235"/>
    </location>
</feature>
<evidence type="ECO:0000313" key="3">
    <source>
        <dbReference type="Proteomes" id="UP000823631"/>
    </source>
</evidence>
<feature type="region of interest" description="Disordered" evidence="1">
    <location>
        <begin position="1"/>
        <end position="30"/>
    </location>
</feature>
<comment type="caution">
    <text evidence="2">The sequence shown here is derived from an EMBL/GenBank/DDBJ whole genome shotgun (WGS) entry which is preliminary data.</text>
</comment>